<dbReference type="PANTHER" id="PTHR36302:SF1">
    <property type="entry name" value="COPPER CHAPERONE PCU(A)C"/>
    <property type="match status" value="1"/>
</dbReference>
<organism evidence="2 3">
    <name type="scientific">Pseudohongiella spirulinae</name>
    <dbReference type="NCBI Taxonomy" id="1249552"/>
    <lineage>
        <taxon>Bacteria</taxon>
        <taxon>Pseudomonadati</taxon>
        <taxon>Pseudomonadota</taxon>
        <taxon>Gammaproteobacteria</taxon>
        <taxon>Pseudomonadales</taxon>
        <taxon>Pseudohongiellaceae</taxon>
        <taxon>Pseudohongiella</taxon>
    </lineage>
</organism>
<accession>A0A0S2KBV5</accession>
<dbReference type="SUPFAM" id="SSF110087">
    <property type="entry name" value="DR1885-like metal-binding protein"/>
    <property type="match status" value="1"/>
</dbReference>
<dbReference type="InterPro" id="IPR007410">
    <property type="entry name" value="LpqE-like"/>
</dbReference>
<dbReference type="STRING" id="1249552.PS2015_1155"/>
<dbReference type="EMBL" id="CP013189">
    <property type="protein sequence ID" value="ALO45815.1"/>
    <property type="molecule type" value="Genomic_DNA"/>
</dbReference>
<name>A0A0S2KBV5_9GAMM</name>
<dbReference type="Gene3D" id="2.60.40.1890">
    <property type="entry name" value="PCu(A)C copper chaperone"/>
    <property type="match status" value="1"/>
</dbReference>
<feature type="signal peptide" evidence="1">
    <location>
        <begin position="1"/>
        <end position="20"/>
    </location>
</feature>
<dbReference type="KEGG" id="pspi:PS2015_1155"/>
<evidence type="ECO:0000313" key="3">
    <source>
        <dbReference type="Proteomes" id="UP000065641"/>
    </source>
</evidence>
<evidence type="ECO:0000313" key="2">
    <source>
        <dbReference type="EMBL" id="ALO45815.1"/>
    </source>
</evidence>
<keyword evidence="1" id="KW-0732">Signal</keyword>
<gene>
    <name evidence="2" type="ORF">PS2015_1155</name>
</gene>
<sequence precursor="true">MSDRLLVALLLCFLSPVVWADSLQFSEPWIRATPPGAVTAAAYLSINNNGEPDRLLSIEWDRDTPIEIHTVDNQNGMMRMRKLEFLPVPAGQLTTLAPGGQHIMFVGLQQGFVAGQSVGLILIFEQAGRRHVDFPVIDARGL</sequence>
<evidence type="ECO:0000256" key="1">
    <source>
        <dbReference type="SAM" id="SignalP"/>
    </source>
</evidence>
<protein>
    <submittedName>
        <fullName evidence="2">Nuclear export factor GLE1</fullName>
    </submittedName>
</protein>
<dbReference type="Pfam" id="PF04314">
    <property type="entry name" value="PCuAC"/>
    <property type="match status" value="1"/>
</dbReference>
<dbReference type="Proteomes" id="UP000065641">
    <property type="component" value="Chromosome"/>
</dbReference>
<dbReference type="AlphaFoldDB" id="A0A0S2KBV5"/>
<feature type="chain" id="PRO_5006601435" evidence="1">
    <location>
        <begin position="21"/>
        <end position="142"/>
    </location>
</feature>
<dbReference type="InterPro" id="IPR036182">
    <property type="entry name" value="PCuAC_sf"/>
</dbReference>
<reference evidence="2 3" key="1">
    <citation type="submission" date="2015-11" db="EMBL/GenBank/DDBJ databases">
        <authorList>
            <person name="Zhang Y."/>
            <person name="Guo Z."/>
        </authorList>
    </citation>
    <scope>NUCLEOTIDE SEQUENCE [LARGE SCALE GENOMIC DNA]</scope>
    <source>
        <strain evidence="2 3">KCTC 32221</strain>
    </source>
</reference>
<dbReference type="InterPro" id="IPR058248">
    <property type="entry name" value="Lxx211020-like"/>
</dbReference>
<dbReference type="RefSeq" id="WP_058021325.1">
    <property type="nucleotide sequence ID" value="NZ_CP013189.1"/>
</dbReference>
<proteinExistence type="predicted"/>
<keyword evidence="3" id="KW-1185">Reference proteome</keyword>
<dbReference type="PANTHER" id="PTHR36302">
    <property type="entry name" value="BLR7088 PROTEIN"/>
    <property type="match status" value="1"/>
</dbReference>